<comment type="caution">
    <text evidence="6">The sequence shown here is derived from an EMBL/GenBank/DDBJ whole genome shotgun (WGS) entry which is preliminary data.</text>
</comment>
<evidence type="ECO:0000256" key="2">
    <source>
        <dbReference type="ARBA" id="ARBA00022517"/>
    </source>
</evidence>
<keyword evidence="2 3" id="KW-0690">Ribosome biogenesis</keyword>
<gene>
    <name evidence="3" type="primary">rimP</name>
    <name evidence="6" type="ORF">OO014_13705</name>
</gene>
<evidence type="ECO:0000256" key="4">
    <source>
        <dbReference type="SAM" id="MobiDB-lite"/>
    </source>
</evidence>
<comment type="function">
    <text evidence="3">Required for maturation of 30S ribosomal subunits.</text>
</comment>
<comment type="subcellular location">
    <subcellularLocation>
        <location evidence="3">Cytoplasm</location>
    </subcellularLocation>
</comment>
<dbReference type="Proteomes" id="UP001150259">
    <property type="component" value="Unassembled WGS sequence"/>
</dbReference>
<dbReference type="EMBL" id="JAPFQL010000061">
    <property type="protein sequence ID" value="MDC5698309.1"/>
    <property type="molecule type" value="Genomic_DNA"/>
</dbReference>
<comment type="similarity">
    <text evidence="3">Belongs to the RimP family.</text>
</comment>
<feature type="domain" description="Ribosome maturation factor RimP N-terminal" evidence="5">
    <location>
        <begin position="11"/>
        <end position="95"/>
    </location>
</feature>
<evidence type="ECO:0000256" key="3">
    <source>
        <dbReference type="HAMAP-Rule" id="MF_01077"/>
    </source>
</evidence>
<reference evidence="6 7" key="1">
    <citation type="submission" date="2022-11" db="EMBL/GenBank/DDBJ databases">
        <title>Anaerobic phenanthrene biodegradation by a DNRA strain PheN6.</title>
        <authorList>
            <person name="Zhang Z."/>
        </authorList>
    </citation>
    <scope>NUCLEOTIDE SEQUENCE [LARGE SCALE GENOMIC DNA]</scope>
    <source>
        <strain evidence="6 7">PheN6</strain>
    </source>
</reference>
<evidence type="ECO:0000313" key="7">
    <source>
        <dbReference type="Proteomes" id="UP001150259"/>
    </source>
</evidence>
<keyword evidence="1 3" id="KW-0963">Cytoplasm</keyword>
<dbReference type="PANTHER" id="PTHR33867:SF1">
    <property type="entry name" value="RIBOSOME MATURATION FACTOR RIMP"/>
    <property type="match status" value="1"/>
</dbReference>
<evidence type="ECO:0000313" key="6">
    <source>
        <dbReference type="EMBL" id="MDC5698309.1"/>
    </source>
</evidence>
<evidence type="ECO:0000259" key="5">
    <source>
        <dbReference type="Pfam" id="PF02576"/>
    </source>
</evidence>
<organism evidence="6 7">
    <name type="scientific">Intrasporangium calvum</name>
    <dbReference type="NCBI Taxonomy" id="53358"/>
    <lineage>
        <taxon>Bacteria</taxon>
        <taxon>Bacillati</taxon>
        <taxon>Actinomycetota</taxon>
        <taxon>Actinomycetes</taxon>
        <taxon>Micrococcales</taxon>
        <taxon>Intrasporangiaceae</taxon>
        <taxon>Intrasporangium</taxon>
    </lineage>
</organism>
<dbReference type="HAMAP" id="MF_01077">
    <property type="entry name" value="RimP"/>
    <property type="match status" value="1"/>
</dbReference>
<protein>
    <recommendedName>
        <fullName evidence="3">Ribosome maturation factor RimP</fullName>
    </recommendedName>
</protein>
<dbReference type="Gene3D" id="3.30.300.70">
    <property type="entry name" value="RimP-like superfamily, N-terminal"/>
    <property type="match status" value="1"/>
</dbReference>
<dbReference type="PANTHER" id="PTHR33867">
    <property type="entry name" value="RIBOSOME MATURATION FACTOR RIMP"/>
    <property type="match status" value="1"/>
</dbReference>
<accession>A0ABT5GJ81</accession>
<feature type="region of interest" description="Disordered" evidence="4">
    <location>
        <begin position="155"/>
        <end position="183"/>
    </location>
</feature>
<name>A0ABT5GJ81_9MICO</name>
<dbReference type="SUPFAM" id="SSF75420">
    <property type="entry name" value="YhbC-like, N-terminal domain"/>
    <property type="match status" value="1"/>
</dbReference>
<dbReference type="InterPro" id="IPR003728">
    <property type="entry name" value="Ribosome_maturation_RimP"/>
</dbReference>
<sequence>MSTAEQIRATIEPPLAPLGLVVEDVTVNQAGKRRLVRVLVDTDLAGLDAADVSSAVPPLSLDDIADATRAVSSELDESDVMGSAPYVLEVSSPGVGRPLRSRDDFRRQVGRLVEVAHEGGTVTGRLAEVHPDHLVLDVPATKKVAARRETVGLESVHQGTVQVEFKRPEADTEAGPAGPEEEN</sequence>
<keyword evidence="7" id="KW-1185">Reference proteome</keyword>
<dbReference type="InterPro" id="IPR020139">
    <property type="entry name" value="DUF2642"/>
</dbReference>
<proteinExistence type="inferred from homology"/>
<evidence type="ECO:0000256" key="1">
    <source>
        <dbReference type="ARBA" id="ARBA00022490"/>
    </source>
</evidence>
<dbReference type="RefSeq" id="WP_272462883.1">
    <property type="nucleotide sequence ID" value="NZ_JAPFQL010000061.1"/>
</dbReference>
<dbReference type="Pfam" id="PF10842">
    <property type="entry name" value="DUF2642"/>
    <property type="match status" value="1"/>
</dbReference>
<dbReference type="Pfam" id="PF02576">
    <property type="entry name" value="RimP_N"/>
    <property type="match status" value="1"/>
</dbReference>
<dbReference type="InterPro" id="IPR028989">
    <property type="entry name" value="RimP_N"/>
</dbReference>
<dbReference type="InterPro" id="IPR035956">
    <property type="entry name" value="RimP_N_sf"/>
</dbReference>